<organism evidence="1 2">
    <name type="scientific">Naganishia onofrii</name>
    <dbReference type="NCBI Taxonomy" id="1851511"/>
    <lineage>
        <taxon>Eukaryota</taxon>
        <taxon>Fungi</taxon>
        <taxon>Dikarya</taxon>
        <taxon>Basidiomycota</taxon>
        <taxon>Agaricomycotina</taxon>
        <taxon>Tremellomycetes</taxon>
        <taxon>Filobasidiales</taxon>
        <taxon>Filobasidiaceae</taxon>
        <taxon>Naganishia</taxon>
    </lineage>
</organism>
<dbReference type="EMBL" id="JASBWV010000002">
    <property type="protein sequence ID" value="KAJ9127545.1"/>
    <property type="molecule type" value="Genomic_DNA"/>
</dbReference>
<reference evidence="1" key="1">
    <citation type="submission" date="2023-04" db="EMBL/GenBank/DDBJ databases">
        <title>Draft Genome sequencing of Naganishia species isolated from polar environments using Oxford Nanopore Technology.</title>
        <authorList>
            <person name="Leo P."/>
            <person name="Venkateswaran K."/>
        </authorList>
    </citation>
    <scope>NUCLEOTIDE SEQUENCE</scope>
    <source>
        <strain evidence="1">DBVPG 5303</strain>
    </source>
</reference>
<keyword evidence="2" id="KW-1185">Reference proteome</keyword>
<sequence length="996" mass="106312">MPSFKLSSLLPKDKGSRRSSLASETSSITSEPEVDSPVETYQSSSAATSSDGINNASSIHPAVGARESGATDSSNRSDHTTRGLTLDTTRANVGYNQPGYYSSDDNLDTPLASRNEADLFQVRSRSSTKGSRNGPSAHAILTQPITVDGLGPALPTTLNSGNTVTPAQAIVIAAQSTPPSANSSEHTPSAGTIPAFTGQPMQSTLPSSGNTLQPNPDVVSAPRSPGRAKTALAPPTPDNTGQRRFSSSSKRPNPLNLVPGNAGSPLPTGSSMAPPTGSAQSVMSLPMPSTTATATTAQSHHDYPTSVPAEILSKVKSKVKGHRSSKDSESRAERKMGKRERLKSRLRASSDAFSTRSASNGGEENTDSMGDESDSSEGSESDDELDGGVDYDDDSRSVATRSSYYSRASIPVHGFAVASNKRNLEFHALFPEIDEGDYLIEGEDISRSGTLAWNYGCALQKDILLQGRIYVSEHHLSFHANIFGWITNVIIAFADVIAIEKKMTAFVIPNAISISTRQGKNYTFASFISRDSTYDVFINVWRQESHSVSPSIHEFTGDGTSGESTTGVVAQNGGAAAKSAVTAHKPTQCACGQKGDHYTEVALETVLPSTPEKVYNLMFASSFLKDWMANNQKLIDIQMGDWTPQKAGSDLLKRQMSYIKPLNGSIGPKQTKCEIADENEHVDYDQYVCNITTTRTPDVPSGHAFSVKTRTCLTWNGANSTKVVVTTKVEFTARSFIKGIIEKSAIDGQKQYHNALEQSMREYMKEHASEFAMQGADGKPIQEAEEVVETSGTGGVGATNVEKSVLVQPDVAAARRKKEEEDASAFQYALDRIITGGKALGSGVWALVRWFGDIIGGLPFGKDLALVLVIGLLLASNLWTYKALKGSKVARVERRERRAATSGTTPIGAGPADLQQLVDKAVNQYFKGSAESDDLGQASAMLGSYTAVILQELNALENRIVQIRTGIVTADVVGEAGMVNIQEGQHPVSGAMDTLE</sequence>
<accession>A0ACC2XW13</accession>
<name>A0ACC2XW13_9TREE</name>
<gene>
    <name evidence="1" type="ORF">QFC24_000954</name>
</gene>
<protein>
    <submittedName>
        <fullName evidence="1">Uncharacterized protein</fullName>
    </submittedName>
</protein>
<evidence type="ECO:0000313" key="1">
    <source>
        <dbReference type="EMBL" id="KAJ9127545.1"/>
    </source>
</evidence>
<comment type="caution">
    <text evidence="1">The sequence shown here is derived from an EMBL/GenBank/DDBJ whole genome shotgun (WGS) entry which is preliminary data.</text>
</comment>
<proteinExistence type="predicted"/>
<evidence type="ECO:0000313" key="2">
    <source>
        <dbReference type="Proteomes" id="UP001234202"/>
    </source>
</evidence>
<dbReference type="Proteomes" id="UP001234202">
    <property type="component" value="Unassembled WGS sequence"/>
</dbReference>